<name>A0A9X3HSB5_9VIBR</name>
<feature type="transmembrane region" description="Helical" evidence="5">
    <location>
        <begin position="7"/>
        <end position="27"/>
    </location>
</feature>
<evidence type="ECO:0000313" key="8">
    <source>
        <dbReference type="Proteomes" id="UP001155586"/>
    </source>
</evidence>
<gene>
    <name evidence="7" type="ORF">MD483_13595</name>
</gene>
<dbReference type="GO" id="GO:0016020">
    <property type="term" value="C:membrane"/>
    <property type="evidence" value="ECO:0007669"/>
    <property type="project" value="UniProtKB-SubCell"/>
</dbReference>
<dbReference type="RefSeq" id="WP_265688184.1">
    <property type="nucleotide sequence ID" value="NZ_JAKRRX010000078.1"/>
</dbReference>
<sequence length="297" mass="32477">MTQKDFLLSALVMLIWGFNFTMIKLGVTEVNPLIMTAARFSLAVIPLVFFVRKPDVAWRYIIGYGVVFGVGVWGMASWSITAGVSSGMSSVLLQTNVLFSIVVGIVVYKDVLSKRKKVGVSLALIGLLISILSTNGNVTSFGLMLILISAMSWTLIGVIVKASKVKQAFAFNIWGMLFAPVPLVMLAMLLHGSEVVTQAYSAWDWNTTYAVMFQAYPTTLFGYWVWNKMLIKYPLSTAAPLTLLVPVFGLVSGYVFYNELLSTAQMAACGMFLIGILLIVWAPKVASKPVQGLVSQK</sequence>
<feature type="transmembrane region" description="Helical" evidence="5">
    <location>
        <begin position="33"/>
        <end position="51"/>
    </location>
</feature>
<dbReference type="PANTHER" id="PTHR32322">
    <property type="entry name" value="INNER MEMBRANE TRANSPORTER"/>
    <property type="match status" value="1"/>
</dbReference>
<feature type="transmembrane region" description="Helical" evidence="5">
    <location>
        <begin position="238"/>
        <end position="257"/>
    </location>
</feature>
<comment type="caution">
    <text evidence="7">The sequence shown here is derived from an EMBL/GenBank/DDBJ whole genome shotgun (WGS) entry which is preliminary data.</text>
</comment>
<dbReference type="Pfam" id="PF00892">
    <property type="entry name" value="EamA"/>
    <property type="match status" value="2"/>
</dbReference>
<dbReference type="PANTHER" id="PTHR32322:SF9">
    <property type="entry name" value="AMINO-ACID METABOLITE EFFLUX PUMP-RELATED"/>
    <property type="match status" value="1"/>
</dbReference>
<evidence type="ECO:0000256" key="5">
    <source>
        <dbReference type="SAM" id="Phobius"/>
    </source>
</evidence>
<organism evidence="7 8">
    <name type="scientific">Vibrio paucivorans</name>
    <dbReference type="NCBI Taxonomy" id="2829489"/>
    <lineage>
        <taxon>Bacteria</taxon>
        <taxon>Pseudomonadati</taxon>
        <taxon>Pseudomonadota</taxon>
        <taxon>Gammaproteobacteria</taxon>
        <taxon>Vibrionales</taxon>
        <taxon>Vibrionaceae</taxon>
        <taxon>Vibrio</taxon>
    </lineage>
</organism>
<evidence type="ECO:0000313" key="7">
    <source>
        <dbReference type="EMBL" id="MCW8334855.1"/>
    </source>
</evidence>
<evidence type="ECO:0000256" key="4">
    <source>
        <dbReference type="ARBA" id="ARBA00023136"/>
    </source>
</evidence>
<keyword evidence="4 5" id="KW-0472">Membrane</keyword>
<evidence type="ECO:0000256" key="2">
    <source>
        <dbReference type="ARBA" id="ARBA00022692"/>
    </source>
</evidence>
<dbReference type="AlphaFoldDB" id="A0A9X3HSB5"/>
<feature type="transmembrane region" description="Helical" evidence="5">
    <location>
        <begin position="92"/>
        <end position="111"/>
    </location>
</feature>
<feature type="transmembrane region" description="Helical" evidence="5">
    <location>
        <begin position="58"/>
        <end position="80"/>
    </location>
</feature>
<keyword evidence="2 5" id="KW-0812">Transmembrane</keyword>
<feature type="transmembrane region" description="Helical" evidence="5">
    <location>
        <begin position="209"/>
        <end position="226"/>
    </location>
</feature>
<dbReference type="SUPFAM" id="SSF103481">
    <property type="entry name" value="Multidrug resistance efflux transporter EmrE"/>
    <property type="match status" value="2"/>
</dbReference>
<proteinExistence type="predicted"/>
<reference evidence="7" key="1">
    <citation type="submission" date="2022-02" db="EMBL/GenBank/DDBJ databases">
        <title>Vibrio sp. nov., a new bacterium isolated from Bohai sea, China.</title>
        <authorList>
            <person name="Yuan Y."/>
        </authorList>
    </citation>
    <scope>NUCLEOTIDE SEQUENCE</scope>
    <source>
        <strain evidence="7">DBSS07</strain>
    </source>
</reference>
<feature type="transmembrane region" description="Helical" evidence="5">
    <location>
        <begin position="263"/>
        <end position="282"/>
    </location>
</feature>
<comment type="subcellular location">
    <subcellularLocation>
        <location evidence="1">Membrane</location>
        <topology evidence="1">Multi-pass membrane protein</topology>
    </subcellularLocation>
</comment>
<evidence type="ECO:0000256" key="3">
    <source>
        <dbReference type="ARBA" id="ARBA00022989"/>
    </source>
</evidence>
<feature type="domain" description="EamA" evidence="6">
    <location>
        <begin position="7"/>
        <end position="131"/>
    </location>
</feature>
<feature type="transmembrane region" description="Helical" evidence="5">
    <location>
        <begin position="169"/>
        <end position="189"/>
    </location>
</feature>
<dbReference type="Proteomes" id="UP001155586">
    <property type="component" value="Unassembled WGS sequence"/>
</dbReference>
<dbReference type="InterPro" id="IPR000620">
    <property type="entry name" value="EamA_dom"/>
</dbReference>
<feature type="transmembrane region" description="Helical" evidence="5">
    <location>
        <begin position="141"/>
        <end position="160"/>
    </location>
</feature>
<feature type="domain" description="EamA" evidence="6">
    <location>
        <begin position="141"/>
        <end position="280"/>
    </location>
</feature>
<dbReference type="InterPro" id="IPR050638">
    <property type="entry name" value="AA-Vitamin_Transporters"/>
</dbReference>
<protein>
    <submittedName>
        <fullName evidence="7">EamA family transporter</fullName>
    </submittedName>
</protein>
<feature type="transmembrane region" description="Helical" evidence="5">
    <location>
        <begin position="118"/>
        <end position="135"/>
    </location>
</feature>
<keyword evidence="8" id="KW-1185">Reference proteome</keyword>
<keyword evidence="3 5" id="KW-1133">Transmembrane helix</keyword>
<dbReference type="EMBL" id="JAKRRX010000078">
    <property type="protein sequence ID" value="MCW8334855.1"/>
    <property type="molecule type" value="Genomic_DNA"/>
</dbReference>
<evidence type="ECO:0000256" key="1">
    <source>
        <dbReference type="ARBA" id="ARBA00004141"/>
    </source>
</evidence>
<evidence type="ECO:0000259" key="6">
    <source>
        <dbReference type="Pfam" id="PF00892"/>
    </source>
</evidence>
<dbReference type="InterPro" id="IPR037185">
    <property type="entry name" value="EmrE-like"/>
</dbReference>
<accession>A0A9X3HSB5</accession>